<organism evidence="3 4">
    <name type="scientific">Letharia columbiana</name>
    <dbReference type="NCBI Taxonomy" id="112416"/>
    <lineage>
        <taxon>Eukaryota</taxon>
        <taxon>Fungi</taxon>
        <taxon>Dikarya</taxon>
        <taxon>Ascomycota</taxon>
        <taxon>Pezizomycotina</taxon>
        <taxon>Lecanoromycetes</taxon>
        <taxon>OSLEUM clade</taxon>
        <taxon>Lecanoromycetidae</taxon>
        <taxon>Lecanorales</taxon>
        <taxon>Lecanorineae</taxon>
        <taxon>Parmeliaceae</taxon>
        <taxon>Letharia</taxon>
    </lineage>
</organism>
<name>A0A8H6FR95_9LECA</name>
<keyword evidence="2" id="KW-0732">Signal</keyword>
<protein>
    <submittedName>
        <fullName evidence="3">Uncharacterized protein</fullName>
    </submittedName>
</protein>
<gene>
    <name evidence="3" type="ORF">HO173_008517</name>
</gene>
<keyword evidence="4" id="KW-1185">Reference proteome</keyword>
<feature type="chain" id="PRO_5034416577" evidence="2">
    <location>
        <begin position="21"/>
        <end position="326"/>
    </location>
</feature>
<dbReference type="EMBL" id="JACCJC010000040">
    <property type="protein sequence ID" value="KAF6233228.1"/>
    <property type="molecule type" value="Genomic_DNA"/>
</dbReference>
<evidence type="ECO:0000256" key="2">
    <source>
        <dbReference type="SAM" id="SignalP"/>
    </source>
</evidence>
<evidence type="ECO:0000313" key="4">
    <source>
        <dbReference type="Proteomes" id="UP000578531"/>
    </source>
</evidence>
<dbReference type="Proteomes" id="UP000578531">
    <property type="component" value="Unassembled WGS sequence"/>
</dbReference>
<sequence>MRHVSTLFSILFAFCAFGNASRFAPAQRSRLGPRKSCPATYTSETIDGEQHCVAPRSDDYRREIVNGVPPEGVRANPSRNPAQQSAVAAERATVSATEALIISQNNQGVSAGAVVPANPDPCGPPTGQAPGVAGSLSTCHANVSVADLGQPSYYGVQCTNDNSGFTLEQGTCSDSLLTVCDQISGQWGVQYQDTDTWIWSTEDGNCTFGYWWVFPIFLGALALDAVFTTRPPPFQENPTDGEDINRLPKGGAPPPSVGRCQEQITSVISQSCAGPVFNAGGVNVKKFPSAGASNTSSTGLPVDPMYPSYVMMPFKSYCGINVMDNC</sequence>
<evidence type="ECO:0000313" key="3">
    <source>
        <dbReference type="EMBL" id="KAF6233228.1"/>
    </source>
</evidence>
<comment type="caution">
    <text evidence="3">The sequence shown here is derived from an EMBL/GenBank/DDBJ whole genome shotgun (WGS) entry which is preliminary data.</text>
</comment>
<evidence type="ECO:0000256" key="1">
    <source>
        <dbReference type="SAM" id="MobiDB-lite"/>
    </source>
</evidence>
<feature type="region of interest" description="Disordered" evidence="1">
    <location>
        <begin position="232"/>
        <end position="256"/>
    </location>
</feature>
<reference evidence="3 4" key="1">
    <citation type="journal article" date="2020" name="Genomics">
        <title>Complete, high-quality genomes from long-read metagenomic sequencing of two wolf lichen thalli reveals enigmatic genome architecture.</title>
        <authorList>
            <person name="McKenzie S.K."/>
            <person name="Walston R.F."/>
            <person name="Allen J.L."/>
        </authorList>
    </citation>
    <scope>NUCLEOTIDE SEQUENCE [LARGE SCALE GENOMIC DNA]</scope>
    <source>
        <strain evidence="3">WasteWater2</strain>
    </source>
</reference>
<accession>A0A8H6FR95</accession>
<proteinExistence type="predicted"/>
<dbReference type="GeneID" id="59290173"/>
<feature type="signal peptide" evidence="2">
    <location>
        <begin position="1"/>
        <end position="20"/>
    </location>
</feature>
<dbReference type="OrthoDB" id="10437702at2759"/>
<dbReference type="AlphaFoldDB" id="A0A8H6FR95"/>
<dbReference type="RefSeq" id="XP_037162650.1">
    <property type="nucleotide sequence ID" value="XM_037310417.1"/>
</dbReference>